<reference evidence="1 2" key="1">
    <citation type="submission" date="2019-08" db="EMBL/GenBank/DDBJ databases">
        <title>Archaea genome.</title>
        <authorList>
            <person name="Kajale S."/>
            <person name="Shouche Y."/>
            <person name="Deshpande N."/>
            <person name="Sharma A."/>
        </authorList>
    </citation>
    <scope>NUCLEOTIDE SEQUENCE [LARGE SCALE GENOMIC DNA]</scope>
    <source>
        <strain evidence="1 2">ESP3B_9</strain>
    </source>
</reference>
<name>A0A5D5ANI9_9EURY</name>
<dbReference type="AlphaFoldDB" id="A0A5D5ANI9"/>
<dbReference type="RefSeq" id="WP_149082500.1">
    <property type="nucleotide sequence ID" value="NZ_VTAW01000025.1"/>
</dbReference>
<sequence>MQSLQSSGKTDDRLDFGNKCKQERMIELQSRELEKGAHLREETVDEHVVDVPDGRLERITKDDGKQTLSLKPDVID</sequence>
<evidence type="ECO:0000313" key="1">
    <source>
        <dbReference type="EMBL" id="TYT60990.1"/>
    </source>
</evidence>
<accession>A0A5D5ANI9</accession>
<evidence type="ECO:0000313" key="2">
    <source>
        <dbReference type="Proteomes" id="UP000324104"/>
    </source>
</evidence>
<dbReference type="InterPro" id="IPR058321">
    <property type="entry name" value="DUF8008"/>
</dbReference>
<keyword evidence="2" id="KW-1185">Reference proteome</keyword>
<organism evidence="1 2">
    <name type="scientific">Natrialba swarupiae</name>
    <dbReference type="NCBI Taxonomy" id="2448032"/>
    <lineage>
        <taxon>Archaea</taxon>
        <taxon>Methanobacteriati</taxon>
        <taxon>Methanobacteriota</taxon>
        <taxon>Stenosarchaea group</taxon>
        <taxon>Halobacteria</taxon>
        <taxon>Halobacteriales</taxon>
        <taxon>Natrialbaceae</taxon>
        <taxon>Natrialba</taxon>
    </lineage>
</organism>
<proteinExistence type="predicted"/>
<dbReference type="Pfam" id="PF26032">
    <property type="entry name" value="DUF8008"/>
    <property type="match status" value="1"/>
</dbReference>
<protein>
    <submittedName>
        <fullName evidence="1">Uncharacterized protein</fullName>
    </submittedName>
</protein>
<dbReference type="Proteomes" id="UP000324104">
    <property type="component" value="Unassembled WGS sequence"/>
</dbReference>
<comment type="caution">
    <text evidence="1">The sequence shown here is derived from an EMBL/GenBank/DDBJ whole genome shotgun (WGS) entry which is preliminary data.</text>
</comment>
<gene>
    <name evidence="1" type="ORF">FYC77_15995</name>
</gene>
<dbReference type="EMBL" id="VTAW01000025">
    <property type="protein sequence ID" value="TYT60990.1"/>
    <property type="molecule type" value="Genomic_DNA"/>
</dbReference>